<organism evidence="1 2">
    <name type="scientific">Nocardia jinanensis</name>
    <dbReference type="NCBI Taxonomy" id="382504"/>
    <lineage>
        <taxon>Bacteria</taxon>
        <taxon>Bacillati</taxon>
        <taxon>Actinomycetota</taxon>
        <taxon>Actinomycetes</taxon>
        <taxon>Mycobacteriales</taxon>
        <taxon>Nocardiaceae</taxon>
        <taxon>Nocardia</taxon>
    </lineage>
</organism>
<evidence type="ECO:0000313" key="1">
    <source>
        <dbReference type="EMBL" id="GGL19528.1"/>
    </source>
</evidence>
<accession>A0A917VVU4</accession>
<proteinExistence type="predicted"/>
<dbReference type="Proteomes" id="UP000638263">
    <property type="component" value="Unassembled WGS sequence"/>
</dbReference>
<sequence>MAATPPGLLSMSPSWMRPAGASAECRCDERECRRWSTVGAAVAQDAGPGLEGALPTVYGTVADPAELRLSLLENVILFCVSPVAPEGLAWMSKAFMIMRIPHARSYPYKDCNTYCA</sequence>
<evidence type="ECO:0000313" key="2">
    <source>
        <dbReference type="Proteomes" id="UP000638263"/>
    </source>
</evidence>
<keyword evidence="2" id="KW-1185">Reference proteome</keyword>
<protein>
    <submittedName>
        <fullName evidence="1">Uncharacterized protein</fullName>
    </submittedName>
</protein>
<reference evidence="1" key="2">
    <citation type="submission" date="2020-09" db="EMBL/GenBank/DDBJ databases">
        <authorList>
            <person name="Sun Q."/>
            <person name="Zhou Y."/>
        </authorList>
    </citation>
    <scope>NUCLEOTIDE SEQUENCE</scope>
    <source>
        <strain evidence="1">CGMCC 4.3508</strain>
    </source>
</reference>
<gene>
    <name evidence="1" type="ORF">GCM10011588_37740</name>
</gene>
<reference evidence="1" key="1">
    <citation type="journal article" date="2014" name="Int. J. Syst. Evol. Microbiol.">
        <title>Complete genome sequence of Corynebacterium casei LMG S-19264T (=DSM 44701T), isolated from a smear-ripened cheese.</title>
        <authorList>
            <consortium name="US DOE Joint Genome Institute (JGI-PGF)"/>
            <person name="Walter F."/>
            <person name="Albersmeier A."/>
            <person name="Kalinowski J."/>
            <person name="Ruckert C."/>
        </authorList>
    </citation>
    <scope>NUCLEOTIDE SEQUENCE</scope>
    <source>
        <strain evidence="1">CGMCC 4.3508</strain>
    </source>
</reference>
<comment type="caution">
    <text evidence="1">The sequence shown here is derived from an EMBL/GenBank/DDBJ whole genome shotgun (WGS) entry which is preliminary data.</text>
</comment>
<dbReference type="EMBL" id="BMMH01000007">
    <property type="protein sequence ID" value="GGL19528.1"/>
    <property type="molecule type" value="Genomic_DNA"/>
</dbReference>
<dbReference type="AlphaFoldDB" id="A0A917VVU4"/>
<name>A0A917VVU4_9NOCA</name>